<keyword evidence="1" id="KW-0472">Membrane</keyword>
<dbReference type="Proteomes" id="UP000192247">
    <property type="component" value="Unassembled WGS sequence"/>
</dbReference>
<sequence length="104" mass="12005">MKVPLLTKMEDQDQCDEKAVHFTPSKIVPPALHVPSVMYLVFTSLIFDLLGFTMILPLMPSLLDHYHRQDGDVRCLASRWRVEPRKCVHLHYNSGRRMLDPSSS</sequence>
<evidence type="ECO:0000256" key="1">
    <source>
        <dbReference type="SAM" id="Phobius"/>
    </source>
</evidence>
<keyword evidence="1" id="KW-1133">Transmembrane helix</keyword>
<dbReference type="OrthoDB" id="196650at2759"/>
<protein>
    <submittedName>
        <fullName evidence="2">Major facilitator superfamily domain-containing protein 10-like</fullName>
    </submittedName>
</protein>
<comment type="caution">
    <text evidence="2">The sequence shown here is derived from an EMBL/GenBank/DDBJ whole genome shotgun (WGS) entry which is preliminary data.</text>
</comment>
<proteinExistence type="predicted"/>
<feature type="transmembrane region" description="Helical" evidence="1">
    <location>
        <begin position="37"/>
        <end position="59"/>
    </location>
</feature>
<accession>A0A1V9WZ38</accession>
<reference evidence="2 3" key="1">
    <citation type="journal article" date="2017" name="Gigascience">
        <title>Draft genome of the honey bee ectoparasitic mite, Tropilaelaps mercedesae, is shaped by the parasitic life history.</title>
        <authorList>
            <person name="Dong X."/>
            <person name="Armstrong S.D."/>
            <person name="Xia D."/>
            <person name="Makepeace B.L."/>
            <person name="Darby A.C."/>
            <person name="Kadowaki T."/>
        </authorList>
    </citation>
    <scope>NUCLEOTIDE SEQUENCE [LARGE SCALE GENOMIC DNA]</scope>
    <source>
        <strain evidence="2">Wuxi-XJTLU</strain>
    </source>
</reference>
<organism evidence="2 3">
    <name type="scientific">Tropilaelaps mercedesae</name>
    <dbReference type="NCBI Taxonomy" id="418985"/>
    <lineage>
        <taxon>Eukaryota</taxon>
        <taxon>Metazoa</taxon>
        <taxon>Ecdysozoa</taxon>
        <taxon>Arthropoda</taxon>
        <taxon>Chelicerata</taxon>
        <taxon>Arachnida</taxon>
        <taxon>Acari</taxon>
        <taxon>Parasitiformes</taxon>
        <taxon>Mesostigmata</taxon>
        <taxon>Gamasina</taxon>
        <taxon>Dermanyssoidea</taxon>
        <taxon>Laelapidae</taxon>
        <taxon>Tropilaelaps</taxon>
    </lineage>
</organism>
<gene>
    <name evidence="2" type="ORF">BIW11_04974</name>
</gene>
<evidence type="ECO:0000313" key="3">
    <source>
        <dbReference type="Proteomes" id="UP000192247"/>
    </source>
</evidence>
<keyword evidence="1" id="KW-0812">Transmembrane</keyword>
<dbReference type="InParanoid" id="A0A1V9WZ38"/>
<name>A0A1V9WZ38_9ACAR</name>
<keyword evidence="3" id="KW-1185">Reference proteome</keyword>
<dbReference type="AlphaFoldDB" id="A0A1V9WZ38"/>
<dbReference type="EMBL" id="MNPL01032032">
    <property type="protein sequence ID" value="OQR66540.1"/>
    <property type="molecule type" value="Genomic_DNA"/>
</dbReference>
<evidence type="ECO:0000313" key="2">
    <source>
        <dbReference type="EMBL" id="OQR66540.1"/>
    </source>
</evidence>